<keyword evidence="1" id="KW-1133">Transmembrane helix</keyword>
<dbReference type="Proteomes" id="UP001285636">
    <property type="component" value="Unassembled WGS sequence"/>
</dbReference>
<reference evidence="2" key="1">
    <citation type="submission" date="2023-10" db="EMBL/GenBank/DDBJ databases">
        <title>Screening of Alkalihalophilus pseudofirmusBZ-TG-HK211 and Its Alleviation of Salt Stress on Rapeseed Growth.</title>
        <authorList>
            <person name="Zhao B."/>
            <person name="Guo T."/>
        </authorList>
    </citation>
    <scope>NUCLEOTIDE SEQUENCE</scope>
    <source>
        <strain evidence="2">BZ-TG-HK211</strain>
    </source>
</reference>
<gene>
    <name evidence="2" type="ORF">RYX45_21305</name>
</gene>
<protein>
    <submittedName>
        <fullName evidence="2">Uncharacterized protein</fullName>
    </submittedName>
</protein>
<feature type="non-terminal residue" evidence="2">
    <location>
        <position position="88"/>
    </location>
</feature>
<feature type="transmembrane region" description="Helical" evidence="1">
    <location>
        <begin position="71"/>
        <end position="87"/>
    </location>
</feature>
<evidence type="ECO:0000313" key="3">
    <source>
        <dbReference type="Proteomes" id="UP001285636"/>
    </source>
</evidence>
<dbReference type="EMBL" id="JAWJAY010000372">
    <property type="protein sequence ID" value="MDV2887710.1"/>
    <property type="molecule type" value="Genomic_DNA"/>
</dbReference>
<comment type="caution">
    <text evidence="2">The sequence shown here is derived from an EMBL/GenBank/DDBJ whole genome shotgun (WGS) entry which is preliminary data.</text>
</comment>
<feature type="transmembrane region" description="Helical" evidence="1">
    <location>
        <begin position="20"/>
        <end position="42"/>
    </location>
</feature>
<keyword evidence="1" id="KW-0812">Transmembrane</keyword>
<dbReference type="RefSeq" id="WP_323467891.1">
    <property type="nucleotide sequence ID" value="NZ_JAWJAY010000372.1"/>
</dbReference>
<sequence>MEWFMIPFINVNLLITVTTLSIETIVEIIILIAWMVLSLYLLHVRKWLVFSLVPVIASIIMWIQQEWITETDQLMVVSVLFFILLIGT</sequence>
<keyword evidence="1" id="KW-0472">Membrane</keyword>
<evidence type="ECO:0000313" key="2">
    <source>
        <dbReference type="EMBL" id="MDV2887710.1"/>
    </source>
</evidence>
<dbReference type="AlphaFoldDB" id="A0AAJ2NSC1"/>
<feature type="transmembrane region" description="Helical" evidence="1">
    <location>
        <begin position="47"/>
        <end position="65"/>
    </location>
</feature>
<organism evidence="2 3">
    <name type="scientific">Alkalihalophilus pseudofirmus</name>
    <name type="common">Bacillus pseudofirmus</name>
    <dbReference type="NCBI Taxonomy" id="79885"/>
    <lineage>
        <taxon>Bacteria</taxon>
        <taxon>Bacillati</taxon>
        <taxon>Bacillota</taxon>
        <taxon>Bacilli</taxon>
        <taxon>Bacillales</taxon>
        <taxon>Bacillaceae</taxon>
        <taxon>Alkalihalophilus</taxon>
    </lineage>
</organism>
<accession>A0AAJ2NSC1</accession>
<evidence type="ECO:0000256" key="1">
    <source>
        <dbReference type="SAM" id="Phobius"/>
    </source>
</evidence>
<name>A0AAJ2NSC1_ALKPS</name>
<proteinExistence type="predicted"/>